<dbReference type="InterPro" id="IPR036034">
    <property type="entry name" value="PDZ_sf"/>
</dbReference>
<accession>F4NSX3</accession>
<evidence type="ECO:0000313" key="4">
    <source>
        <dbReference type="Proteomes" id="UP000007241"/>
    </source>
</evidence>
<dbReference type="InParanoid" id="F4NSX3"/>
<dbReference type="AlphaFoldDB" id="F4NSX3"/>
<dbReference type="OrthoDB" id="2110690at2759"/>
<feature type="signal peptide" evidence="1">
    <location>
        <begin position="1"/>
        <end position="19"/>
    </location>
</feature>
<dbReference type="Pfam" id="PF03572">
    <property type="entry name" value="Peptidase_S41"/>
    <property type="match status" value="1"/>
</dbReference>
<evidence type="ECO:0000259" key="2">
    <source>
        <dbReference type="Pfam" id="PF03572"/>
    </source>
</evidence>
<proteinExistence type="predicted"/>
<dbReference type="EMBL" id="GL882879">
    <property type="protein sequence ID" value="EGF84278.1"/>
    <property type="molecule type" value="Genomic_DNA"/>
</dbReference>
<name>F4NSX3_BATDJ</name>
<dbReference type="Gene3D" id="3.90.226.10">
    <property type="entry name" value="2-enoyl-CoA Hydratase, Chain A, domain 1"/>
    <property type="match status" value="1"/>
</dbReference>
<dbReference type="GO" id="GO:0008236">
    <property type="term" value="F:serine-type peptidase activity"/>
    <property type="evidence" value="ECO:0007669"/>
    <property type="project" value="InterPro"/>
</dbReference>
<dbReference type="GeneID" id="18237863"/>
<keyword evidence="4" id="KW-1185">Reference proteome</keyword>
<dbReference type="InterPro" id="IPR005151">
    <property type="entry name" value="Tail-specific_protease"/>
</dbReference>
<dbReference type="GO" id="GO:0006508">
    <property type="term" value="P:proteolysis"/>
    <property type="evidence" value="ECO:0007669"/>
    <property type="project" value="InterPro"/>
</dbReference>
<organism evidence="3 4">
    <name type="scientific">Batrachochytrium dendrobatidis (strain JAM81 / FGSC 10211)</name>
    <name type="common">Frog chytrid fungus</name>
    <dbReference type="NCBI Taxonomy" id="684364"/>
    <lineage>
        <taxon>Eukaryota</taxon>
        <taxon>Fungi</taxon>
        <taxon>Fungi incertae sedis</taxon>
        <taxon>Chytridiomycota</taxon>
        <taxon>Chytridiomycota incertae sedis</taxon>
        <taxon>Chytridiomycetes</taxon>
        <taxon>Rhizophydiales</taxon>
        <taxon>Rhizophydiales incertae sedis</taxon>
        <taxon>Batrachochytrium</taxon>
    </lineage>
</organism>
<dbReference type="HOGENOM" id="CLU_014178_0_0_1"/>
<sequence>MKFSLLAIASAAFAVNAQGNKSESMPTWAFIKEHRDAGRFVFMPYTDEQRNVVLTNVENGLKLWTNYESKIKHYGERADPFPIIKKLRAKLDASNLTDTEMQIELLNAFILARDHHTHFEPSGPYSCFSATTGLSFRFIEGDADMVKKPTVVFEKHVDNKSLRAFFGKDYDQIKAGDELLLVDGMPFADYRNLNQDKTGGANDYGGQHGALGYMTSRFGVYTPLPETDTIKYQFKSKDTGKVYDIEAPWVVYFDSSCWNITSQLYAKISGKTLPGTPQPTNSSSIIDAGVDASNTGAKPQLETQKEVKTPSMISEHDHKEQKTGQILLEQPSKNHTLEYQNANVSTISWAIWKPESKNLGIIKLDDFMPKNLKTDAPADVEAVREIHKLLSTVLKNTNAVVFDIRANGGGSGEFANAIPQLFKPDFQPTQVRYLMNSVTYNTLVNGTRFFDTSGPAWYKTPPGSKYSIDHDRTSYNQSNMYGQAYLKPVGAFTNAMCYSACEEFSAALQSSETGYVFGEDGTTGGGGADMFLLDSRLLVFNPVDFKPMPYYKELTDETTGRSYANVLKIGARQMIRNGKQQGQLIEDTGVVSEYIVRPRLTDLLSGSTENSQFDRIADQLKTLGVRTGLNNLYFVSERINYYITSSDVTIDVEVKGINQLSVVDDTGKSLSVADFKSNIKSQHSFKLTSVINDLGNTRVSIIGQNNGKQVLKTHKHISRTPKQKDYFKLERGVKWKFNGTSKSVGIYNSPFTKKSQGWNSVNGKWVIGDGIQYSPEIETEIRSYYTAPVGSNITVEIDIALESQFYSDFLGLYIVYVDGSVKSLLNTLGPDGNILVNSISGSEAIVKKFPVTTKTKQFFVNLMFKSDVATQMKGATINYWSVTMS</sequence>
<feature type="chain" id="PRO_5003314504" description="Tail specific protease domain-containing protein" evidence="1">
    <location>
        <begin position="20"/>
        <end position="885"/>
    </location>
</feature>
<keyword evidence="1" id="KW-0732">Signal</keyword>
<dbReference type="InterPro" id="IPR029045">
    <property type="entry name" value="ClpP/crotonase-like_dom_sf"/>
</dbReference>
<dbReference type="GO" id="GO:0004175">
    <property type="term" value="F:endopeptidase activity"/>
    <property type="evidence" value="ECO:0000318"/>
    <property type="project" value="GO_Central"/>
</dbReference>
<dbReference type="RefSeq" id="XP_006675492.1">
    <property type="nucleotide sequence ID" value="XM_006675429.1"/>
</dbReference>
<dbReference type="PANTHER" id="PTHR32060:SF22">
    <property type="entry name" value="CARBOXYL-TERMINAL-PROCESSING PEPTIDASE 3, CHLOROPLASTIC"/>
    <property type="match status" value="1"/>
</dbReference>
<gene>
    <name evidence="3" type="ORF">BATDEDRAFT_22176</name>
</gene>
<dbReference type="Gene3D" id="2.30.42.10">
    <property type="match status" value="1"/>
</dbReference>
<evidence type="ECO:0000256" key="1">
    <source>
        <dbReference type="SAM" id="SignalP"/>
    </source>
</evidence>
<feature type="domain" description="Tail specific protease" evidence="2">
    <location>
        <begin position="359"/>
        <end position="528"/>
    </location>
</feature>
<dbReference type="SUPFAM" id="SSF52096">
    <property type="entry name" value="ClpP/crotonase"/>
    <property type="match status" value="1"/>
</dbReference>
<dbReference type="PANTHER" id="PTHR32060">
    <property type="entry name" value="TAIL-SPECIFIC PROTEASE"/>
    <property type="match status" value="1"/>
</dbReference>
<protein>
    <recommendedName>
        <fullName evidence="2">Tail specific protease domain-containing protein</fullName>
    </recommendedName>
</protein>
<dbReference type="STRING" id="684364.F4NSX3"/>
<dbReference type="Proteomes" id="UP000007241">
    <property type="component" value="Unassembled WGS sequence"/>
</dbReference>
<evidence type="ECO:0000313" key="3">
    <source>
        <dbReference type="EMBL" id="EGF84278.1"/>
    </source>
</evidence>
<reference evidence="3 4" key="1">
    <citation type="submission" date="2009-12" db="EMBL/GenBank/DDBJ databases">
        <title>The draft genome of Batrachochytrium dendrobatidis.</title>
        <authorList>
            <consortium name="US DOE Joint Genome Institute (JGI-PGF)"/>
            <person name="Kuo A."/>
            <person name="Salamov A."/>
            <person name="Schmutz J."/>
            <person name="Lucas S."/>
            <person name="Pitluck S."/>
            <person name="Rosenblum E."/>
            <person name="Stajich J."/>
            <person name="Eisen M."/>
            <person name="Grigoriev I.V."/>
        </authorList>
    </citation>
    <scope>NUCLEOTIDE SEQUENCE [LARGE SCALE GENOMIC DNA]</scope>
    <source>
        <strain evidence="4">JAM81 / FGSC 10211</strain>
    </source>
</reference>